<proteinExistence type="predicted"/>
<organism evidence="1 2">
    <name type="scientific">Nocardia brasiliensis</name>
    <dbReference type="NCBI Taxonomy" id="37326"/>
    <lineage>
        <taxon>Bacteria</taxon>
        <taxon>Bacillati</taxon>
        <taxon>Actinomycetota</taxon>
        <taxon>Actinomycetes</taxon>
        <taxon>Mycobacteriales</taxon>
        <taxon>Nocardiaceae</taxon>
        <taxon>Nocardia</taxon>
    </lineage>
</organism>
<reference evidence="1 2" key="1">
    <citation type="journal article" date="2019" name="ACS Chem. Biol.">
        <title>Identification and Mobilization of a Cryptic Antibiotic Biosynthesis Gene Locus from a Human-Pathogenic Nocardia Isolate.</title>
        <authorList>
            <person name="Herisse M."/>
            <person name="Ishida K."/>
            <person name="Porter J.L."/>
            <person name="Howden B."/>
            <person name="Hertweck C."/>
            <person name="Stinear T.P."/>
            <person name="Pidot S.J."/>
        </authorList>
    </citation>
    <scope>NUCLEOTIDE SEQUENCE [LARGE SCALE GENOMIC DNA]</scope>
    <source>
        <strain evidence="1 2">AUSMDU00024985</strain>
    </source>
</reference>
<name>A0A6G9Y0R3_NOCBR</name>
<dbReference type="RefSeq" id="WP_167465805.1">
    <property type="nucleotide sequence ID" value="NZ_CP046171.1"/>
</dbReference>
<dbReference type="EMBL" id="CP046171">
    <property type="protein sequence ID" value="QIS06792.1"/>
    <property type="molecule type" value="Genomic_DNA"/>
</dbReference>
<gene>
    <name evidence="1" type="ORF">F5X71_34785</name>
</gene>
<evidence type="ECO:0000313" key="2">
    <source>
        <dbReference type="Proteomes" id="UP000501705"/>
    </source>
</evidence>
<accession>A0A6G9Y0R3</accession>
<dbReference type="AlphaFoldDB" id="A0A6G9Y0R3"/>
<protein>
    <submittedName>
        <fullName evidence="1">Uncharacterized protein</fullName>
    </submittedName>
</protein>
<evidence type="ECO:0000313" key="1">
    <source>
        <dbReference type="EMBL" id="QIS06792.1"/>
    </source>
</evidence>
<dbReference type="Proteomes" id="UP000501705">
    <property type="component" value="Chromosome"/>
</dbReference>
<sequence>MLSAVYDSRQIALDTAALSLLGEAAALLAGHRTLHLVEGRLHRRSAPMIHLEPRPLIGTIHRTHRCGQRVDSRHVAVGRKVYDGEDPPF</sequence>